<evidence type="ECO:0000256" key="1">
    <source>
        <dbReference type="ARBA" id="ARBA00004651"/>
    </source>
</evidence>
<dbReference type="Pfam" id="PF07690">
    <property type="entry name" value="MFS_1"/>
    <property type="match status" value="1"/>
</dbReference>
<comment type="caution">
    <text evidence="8">The sequence shown here is derived from an EMBL/GenBank/DDBJ whole genome shotgun (WGS) entry which is preliminary data.</text>
</comment>
<dbReference type="Gene3D" id="1.20.1250.20">
    <property type="entry name" value="MFS general substrate transporter like domains"/>
    <property type="match status" value="1"/>
</dbReference>
<dbReference type="InterPro" id="IPR011701">
    <property type="entry name" value="MFS"/>
</dbReference>
<dbReference type="PANTHER" id="PTHR43124">
    <property type="entry name" value="PURINE EFFLUX PUMP PBUE"/>
    <property type="match status" value="1"/>
</dbReference>
<accession>A0ABT9EKT5</accession>
<feature type="transmembrane region" description="Helical" evidence="6">
    <location>
        <begin position="56"/>
        <end position="76"/>
    </location>
</feature>
<gene>
    <name evidence="8" type="ORF">Q5H91_10110</name>
</gene>
<dbReference type="InterPro" id="IPR020846">
    <property type="entry name" value="MFS_dom"/>
</dbReference>
<feature type="transmembrane region" description="Helical" evidence="6">
    <location>
        <begin position="363"/>
        <end position="391"/>
    </location>
</feature>
<keyword evidence="4 6" id="KW-1133">Transmembrane helix</keyword>
<dbReference type="InterPro" id="IPR036259">
    <property type="entry name" value="MFS_trans_sf"/>
</dbReference>
<evidence type="ECO:0000256" key="4">
    <source>
        <dbReference type="ARBA" id="ARBA00022989"/>
    </source>
</evidence>
<feature type="domain" description="Major facilitator superfamily (MFS) profile" evidence="7">
    <location>
        <begin position="18"/>
        <end position="423"/>
    </location>
</feature>
<organism evidence="8 9">
    <name type="scientific">Sphingomonas aurea</name>
    <dbReference type="NCBI Taxonomy" id="3063994"/>
    <lineage>
        <taxon>Bacteria</taxon>
        <taxon>Pseudomonadati</taxon>
        <taxon>Pseudomonadota</taxon>
        <taxon>Alphaproteobacteria</taxon>
        <taxon>Sphingomonadales</taxon>
        <taxon>Sphingomonadaceae</taxon>
        <taxon>Sphingomonas</taxon>
    </lineage>
</organism>
<evidence type="ECO:0000256" key="6">
    <source>
        <dbReference type="SAM" id="Phobius"/>
    </source>
</evidence>
<feature type="transmembrane region" description="Helical" evidence="6">
    <location>
        <begin position="83"/>
        <end position="101"/>
    </location>
</feature>
<feature type="transmembrane region" description="Helical" evidence="6">
    <location>
        <begin position="232"/>
        <end position="257"/>
    </location>
</feature>
<evidence type="ECO:0000256" key="2">
    <source>
        <dbReference type="ARBA" id="ARBA00022475"/>
    </source>
</evidence>
<evidence type="ECO:0000259" key="7">
    <source>
        <dbReference type="PROSITE" id="PS50850"/>
    </source>
</evidence>
<reference evidence="8 9" key="1">
    <citation type="submission" date="2023-07" db="EMBL/GenBank/DDBJ databases">
        <authorList>
            <person name="Kim M.K."/>
        </authorList>
    </citation>
    <scope>NUCLEOTIDE SEQUENCE [LARGE SCALE GENOMIC DNA]</scope>
    <source>
        <strain evidence="8 9">KR1UV-12</strain>
    </source>
</reference>
<protein>
    <submittedName>
        <fullName evidence="8">MFS transporter</fullName>
    </submittedName>
</protein>
<sequence length="432" mass="43963">MPDTAATPERPFTRSLGPLLILALAMLLGFAMMQSFGTVQEGAKAEMGLSDYTLSLIQGLSAALPLALFSIPIGILVDRHNRVRIMIALVATFVAGTWLTAFATGPWLLFVARMLAGVGTTGALTAALSLCADLCAPAQRGRALLIVGLGKSLGQAAAFGLVGLFFGWFVGNPGLLGGLAPWRGSHALLAAVGTVAMLPLFLLREPARHEVAASTHAPFRIIVAELWGRRGFLLPLFLGQVSVIMADAAGTIWAAPVLSRSFALQPQDFAAWMAPLMFIAGTAGAAVGGLSADLGQKSARRGGLLIGAIIAAAIGVPAALFPVAPSVPMFAIAFGTLILAGSLTGAVTSVALTVFIPNELRGLCIGAFLAVAGLIGFGLAPPLVAAVSGLLGGEQHLAGGLAIVGVATSIVSLIAFIVAMRRAPISATAEPI</sequence>
<evidence type="ECO:0000256" key="3">
    <source>
        <dbReference type="ARBA" id="ARBA00022692"/>
    </source>
</evidence>
<name>A0ABT9EKT5_9SPHN</name>
<feature type="transmembrane region" description="Helical" evidence="6">
    <location>
        <begin position="304"/>
        <end position="324"/>
    </location>
</feature>
<dbReference type="Proteomes" id="UP001230685">
    <property type="component" value="Unassembled WGS sequence"/>
</dbReference>
<evidence type="ECO:0000256" key="5">
    <source>
        <dbReference type="ARBA" id="ARBA00023136"/>
    </source>
</evidence>
<feature type="transmembrane region" description="Helical" evidence="6">
    <location>
        <begin position="107"/>
        <end position="131"/>
    </location>
</feature>
<keyword evidence="5 6" id="KW-0472">Membrane</keyword>
<dbReference type="InterPro" id="IPR050189">
    <property type="entry name" value="MFS_Efflux_Transporters"/>
</dbReference>
<feature type="transmembrane region" description="Helical" evidence="6">
    <location>
        <begin position="397"/>
        <end position="419"/>
    </location>
</feature>
<dbReference type="EMBL" id="JAUUDS010000004">
    <property type="protein sequence ID" value="MDP1027566.1"/>
    <property type="molecule type" value="Genomic_DNA"/>
</dbReference>
<feature type="transmembrane region" description="Helical" evidence="6">
    <location>
        <begin position="330"/>
        <end position="356"/>
    </location>
</feature>
<feature type="transmembrane region" description="Helical" evidence="6">
    <location>
        <begin position="143"/>
        <end position="170"/>
    </location>
</feature>
<evidence type="ECO:0000313" key="9">
    <source>
        <dbReference type="Proteomes" id="UP001230685"/>
    </source>
</evidence>
<keyword evidence="9" id="KW-1185">Reference proteome</keyword>
<dbReference type="RefSeq" id="WP_305173275.1">
    <property type="nucleotide sequence ID" value="NZ_JAUUDS010000004.1"/>
</dbReference>
<dbReference type="SUPFAM" id="SSF103473">
    <property type="entry name" value="MFS general substrate transporter"/>
    <property type="match status" value="1"/>
</dbReference>
<feature type="transmembrane region" description="Helical" evidence="6">
    <location>
        <begin position="182"/>
        <end position="203"/>
    </location>
</feature>
<proteinExistence type="predicted"/>
<evidence type="ECO:0000313" key="8">
    <source>
        <dbReference type="EMBL" id="MDP1027566.1"/>
    </source>
</evidence>
<dbReference type="PANTHER" id="PTHR43124:SF3">
    <property type="entry name" value="CHLORAMPHENICOL EFFLUX PUMP RV0191"/>
    <property type="match status" value="1"/>
</dbReference>
<feature type="transmembrane region" description="Helical" evidence="6">
    <location>
        <begin position="269"/>
        <end position="292"/>
    </location>
</feature>
<dbReference type="PROSITE" id="PS50850">
    <property type="entry name" value="MFS"/>
    <property type="match status" value="1"/>
</dbReference>
<keyword evidence="3 6" id="KW-0812">Transmembrane</keyword>
<comment type="subcellular location">
    <subcellularLocation>
        <location evidence="1">Cell membrane</location>
        <topology evidence="1">Multi-pass membrane protein</topology>
    </subcellularLocation>
</comment>
<feature type="transmembrane region" description="Helical" evidence="6">
    <location>
        <begin position="16"/>
        <end position="36"/>
    </location>
</feature>
<keyword evidence="2" id="KW-1003">Cell membrane</keyword>